<dbReference type="Proteomes" id="UP000627101">
    <property type="component" value="Segment"/>
</dbReference>
<accession>A0A385H9Y5</accession>
<dbReference type="EMBL" id="MW142017">
    <property type="protein sequence ID" value="QRM13768.1"/>
    <property type="molecule type" value="Genomic_DNA"/>
</dbReference>
<organism evidence="1">
    <name type="scientific">Fowlpox virus</name>
    <name type="common">FPV</name>
    <dbReference type="NCBI Taxonomy" id="10261"/>
    <lineage>
        <taxon>Viruses</taxon>
        <taxon>Varidnaviria</taxon>
        <taxon>Bamfordvirae</taxon>
        <taxon>Nucleocytoviricota</taxon>
        <taxon>Pokkesviricetes</taxon>
        <taxon>Chitovirales</taxon>
        <taxon>Poxviridae</taxon>
        <taxon>Chordopoxvirinae</taxon>
        <taxon>Avipoxvirus</taxon>
        <taxon>Avipoxvirus fowlpox</taxon>
    </lineage>
</organism>
<organismHost>
    <name type="scientific">Vertebrata</name>
    <name type="common">vertebrates</name>
    <dbReference type="NCBI Taxonomy" id="7742"/>
</organismHost>
<proteinExistence type="predicted"/>
<dbReference type="KEGG" id="vg:1486792"/>
<dbReference type="SMR" id="A0A385H9Y5"/>
<sequence>MIYTEFTILYKSSLPKYLRIMYFTSIGIFFHKLSIVSLEIVSSKTVNDLEIKLSLSFAVYTAFIIISLYMINSGNVTLLYNLSNIFDSILFRYISNRLLLPIFTSSIFNISFSHSNL</sequence>
<protein>
    <submittedName>
        <fullName evidence="1">Uncharacterized protein</fullName>
    </submittedName>
</protein>
<dbReference type="GeneID" id="1486792"/>
<name>A0A385H9Y5_FOWPV</name>
<dbReference type="RefSeq" id="NP_039183.1">
    <property type="nucleotide sequence ID" value="NC_002188.1"/>
</dbReference>
<evidence type="ECO:0000313" key="1">
    <source>
        <dbReference type="EMBL" id="QRM13768.1"/>
    </source>
</evidence>
<reference evidence="1" key="1">
    <citation type="journal article" date="2021" name="Arch. Virol.">
        <title>Characterisation of an Australian fowlpox virus carrying a near-full-length provirus of reticuloendotheliosis virus.</title>
        <authorList>
            <person name="Sarker S."/>
            <person name="Athukorala A."/>
            <person name="Bowden T.R."/>
            <person name="Boyle D.B."/>
        </authorList>
    </citation>
    <scope>NUCLEOTIDE SEQUENCE</scope>
    <source>
        <strain evidence="1">FWPV-S</strain>
    </source>
</reference>